<evidence type="ECO:0000313" key="2">
    <source>
        <dbReference type="EMBL" id="AET31982.1"/>
    </source>
</evidence>
<proteinExistence type="predicted"/>
<accession>G7VH79</accession>
<gene>
    <name evidence="2" type="ORF">P186_0530</name>
</gene>
<dbReference type="EMBL" id="CP003098">
    <property type="protein sequence ID" value="AET31982.1"/>
    <property type="molecule type" value="Genomic_DNA"/>
</dbReference>
<dbReference type="STRING" id="1104324.P186_0530"/>
<dbReference type="RefSeq" id="WP_014287810.1">
    <property type="nucleotide sequence ID" value="NC_016645.1"/>
</dbReference>
<protein>
    <submittedName>
        <fullName evidence="2">Uncharacterized protein</fullName>
    </submittedName>
</protein>
<evidence type="ECO:0000313" key="3">
    <source>
        <dbReference type="Proteomes" id="UP000005867"/>
    </source>
</evidence>
<dbReference type="OrthoDB" id="28409at2157"/>
<dbReference type="HOGENOM" id="CLU_276673_0_0_2"/>
<keyword evidence="1" id="KW-0812">Transmembrane</keyword>
<organism evidence="2 3">
    <name type="scientific">Pyrobaculum ferrireducens</name>
    <dbReference type="NCBI Taxonomy" id="1104324"/>
    <lineage>
        <taxon>Archaea</taxon>
        <taxon>Thermoproteota</taxon>
        <taxon>Thermoprotei</taxon>
        <taxon>Thermoproteales</taxon>
        <taxon>Thermoproteaceae</taxon>
        <taxon>Pyrobaculum</taxon>
    </lineage>
</organism>
<keyword evidence="1" id="KW-1133">Transmembrane helix</keyword>
<name>G7VH79_9CREN</name>
<dbReference type="GeneID" id="11594796"/>
<keyword evidence="3" id="KW-1185">Reference proteome</keyword>
<dbReference type="BioCyc" id="PSP1104324:GJSN-520-MONOMER"/>
<dbReference type="KEGG" id="pyr:P186_0530"/>
<feature type="transmembrane region" description="Helical" evidence="1">
    <location>
        <begin position="12"/>
        <end position="35"/>
    </location>
</feature>
<dbReference type="eggNOG" id="arCOG06957">
    <property type="taxonomic scope" value="Archaea"/>
</dbReference>
<evidence type="ECO:0000256" key="1">
    <source>
        <dbReference type="SAM" id="Phobius"/>
    </source>
</evidence>
<keyword evidence="1" id="KW-0472">Membrane</keyword>
<dbReference type="AlphaFoldDB" id="G7VH79"/>
<reference evidence="2 3" key="1">
    <citation type="journal article" date="2012" name="J. Bacteriol.">
        <title>Complete genome sequence of strain 1860, a crenarchaeon of the genus pyrobaculum able to grow with various electron acceptors.</title>
        <authorList>
            <person name="Mardanov A.V."/>
            <person name="Gumerov V.M."/>
            <person name="Slobodkina G.B."/>
            <person name="Beletsky A.V."/>
            <person name="Bonch-Osmolovskaya E.A."/>
            <person name="Ravin N.V."/>
            <person name="Skryabin K.G."/>
        </authorList>
    </citation>
    <scope>NUCLEOTIDE SEQUENCE [LARGE SCALE GENOMIC DNA]</scope>
    <source>
        <strain evidence="2 3">1860</strain>
    </source>
</reference>
<dbReference type="Proteomes" id="UP000005867">
    <property type="component" value="Chromosome"/>
</dbReference>
<sequence>MKPNLKTKAMSPVSYAAILGIIAAIIAGAVMIVVIGNPSNTITITTKEVITSTQTVTVTTRPPPETTTTTITVTQTSIQPLPINQTDGRKCFVFINIVGTNATISGGTVYATGPFYIDVQVVRTADGCDAALDAVTTGAVVKNTPTTPYIVPGVAGAHGPYHFEFTASGPGAIAFTLTTLAHVGSACIEPCTVKGLNFTVRPSPKKCEPALRFIGTNATAVGPGQYQVEPGHAYYIDVEVAGYIPNPPYASYFVQLTPNPNTYVTVVPPNPKTVATPPPPQIARFELVVSPAAPPGHYFSVLLEGWSTTPVGKDCVVKTEGPVFRVVNRTCEIVIKLVKTNATQSGGEYVLEEGKSYLFIYRIYIPIAYGMLEVRGVSTAMYDIRAVSYTLINPPSGVAANVGSDYFSFGPLPTGAFEAEVSFLVTARASGSANLEIRATMYSPGTQLPPCNRSISLPIIIKPPPAKLCEARINAPTSILVWTHGGPGSLLLTYDVGVDTTPDGLNAQLTIAPQSPLSLAFPASPHTGTTDFVVNVGINIPQSTAPGVYSVVYGLSASGQGYQCVARAVTYINVSRCVWKIEVLNKTPLVLEAGRNYVIAVAVSGAPYPARLQASVAPPGTATITPLWPGAPRITSDGIYYFGVTATASGTANFIFTVHSEAPFEYCGARTTVNATIKPREEAACKPSIAIKTNMTDLGGGRYQVLPGGLYEVIVRVGGSLPAGLYRLRLAFGPPLSGYVNWIDPTTDYRDFTVPALPVDLRYVFQVQPSAPQGSSSPLNIQLLPLGQQRCGLNQSLVVEVGKPPCQPRISIRTNATEIGGVYYMEPGKVYEFVVFLAVPWAYTNMRLSMSVNSGTVTPGPYTTIPIVTVTPGTMGTTAYFDIQPPSPARPLNGQFTFYLRPTSGTTSVEFKYESEFTPNGPRCVAAIRRNATSMICKPEIKLETNATVVDVVGNTYSIVVDPGAPYLLRLYIGGVITYPTAMWMWDPPTGLYVTPPAAVVPTPVPPVRILDFAMQAAGPGTYLLPGRLLVGDRPGVKPNKTCAEILLKIQASQWDFVIKREPPGNLTGKPGGAVDAKLYIGVVTGTPRRVYLSVQSAPAGWTVNISPSSGIPDFSAAVTINIPATAVPGIYTVVIKATSGSVTKYHTINIIVS</sequence>